<keyword evidence="1" id="KW-0812">Transmembrane</keyword>
<sequence length="169" mass="18412">MFHLIGWYEISDILDLNDEAEDENYLSGIMQRAVSKYRERPGFFTPYQNGNEFAGELVAPIWYPLASTIGAALMAFTALIAACYFVGFLLYGLASIIMMSAEHRNTALEGIANSLTLEGLTLLGTVAGALLTVLSIPHSLLSIVTRSTVTVVTGTTDCGEDNDSFLIYR</sequence>
<keyword evidence="1" id="KW-1133">Transmembrane helix</keyword>
<evidence type="ECO:0000313" key="4">
    <source>
        <dbReference type="Proteomes" id="UP000054921"/>
    </source>
</evidence>
<reference evidence="2 4" key="1">
    <citation type="submission" date="2015-11" db="EMBL/GenBank/DDBJ databases">
        <title>Genomic analysis of 38 Legionella species identifies large and diverse effector repertoires.</title>
        <authorList>
            <person name="Burstein D."/>
            <person name="Amaro F."/>
            <person name="Zusman T."/>
            <person name="Lifshitz Z."/>
            <person name="Cohen O."/>
            <person name="Gilbert J.A."/>
            <person name="Pupko T."/>
            <person name="Shuman H.A."/>
            <person name="Segal G."/>
        </authorList>
    </citation>
    <scope>NUCLEOTIDE SEQUENCE [LARGE SCALE GENOMIC DNA]</scope>
    <source>
        <strain evidence="2 4">ORW</strain>
    </source>
</reference>
<evidence type="ECO:0000313" key="5">
    <source>
        <dbReference type="Proteomes" id="UP000277577"/>
    </source>
</evidence>
<reference evidence="3 5" key="2">
    <citation type="submission" date="2018-12" db="EMBL/GenBank/DDBJ databases">
        <authorList>
            <consortium name="Pathogen Informatics"/>
        </authorList>
    </citation>
    <scope>NUCLEOTIDE SEQUENCE [LARGE SCALE GENOMIC DNA]</scope>
    <source>
        <strain evidence="3 5">NCTC11976</strain>
    </source>
</reference>
<dbReference type="Proteomes" id="UP000277577">
    <property type="component" value="Chromosome"/>
</dbReference>
<dbReference type="AlphaFoldDB" id="A0A0W0S774"/>
<feature type="transmembrane region" description="Helical" evidence="1">
    <location>
        <begin position="61"/>
        <end position="94"/>
    </location>
</feature>
<organism evidence="2 4">
    <name type="scientific">Legionella cherrii</name>
    <dbReference type="NCBI Taxonomy" id="28084"/>
    <lineage>
        <taxon>Bacteria</taxon>
        <taxon>Pseudomonadati</taxon>
        <taxon>Pseudomonadota</taxon>
        <taxon>Gammaproteobacteria</taxon>
        <taxon>Legionellales</taxon>
        <taxon>Legionellaceae</taxon>
        <taxon>Legionella</taxon>
    </lineage>
</organism>
<dbReference type="EMBL" id="LR134173">
    <property type="protein sequence ID" value="VEB36911.1"/>
    <property type="molecule type" value="Genomic_DNA"/>
</dbReference>
<evidence type="ECO:0000313" key="2">
    <source>
        <dbReference type="EMBL" id="KTC79270.1"/>
    </source>
</evidence>
<protein>
    <submittedName>
        <fullName evidence="2">Uncharacterized protein</fullName>
    </submittedName>
</protein>
<feature type="transmembrane region" description="Helical" evidence="1">
    <location>
        <begin position="115"/>
        <end position="136"/>
    </location>
</feature>
<proteinExistence type="predicted"/>
<accession>A0A0W0S774</accession>
<evidence type="ECO:0000313" key="3">
    <source>
        <dbReference type="EMBL" id="VEB36911.1"/>
    </source>
</evidence>
<dbReference type="PATRIC" id="fig|28084.5.peg.1408"/>
<evidence type="ECO:0000256" key="1">
    <source>
        <dbReference type="SAM" id="Phobius"/>
    </source>
</evidence>
<dbReference type="EMBL" id="LNXW01000013">
    <property type="protein sequence ID" value="KTC79270.1"/>
    <property type="molecule type" value="Genomic_DNA"/>
</dbReference>
<name>A0A0W0S774_9GAMM</name>
<dbReference type="Proteomes" id="UP000054921">
    <property type="component" value="Unassembled WGS sequence"/>
</dbReference>
<keyword evidence="5" id="KW-1185">Reference proteome</keyword>
<gene>
    <name evidence="2" type="ORF">Lche_1290</name>
    <name evidence="3" type="ORF">NCTC11976_01946</name>
</gene>
<dbReference type="RefSeq" id="WP_028381932.1">
    <property type="nucleotide sequence ID" value="NZ_CAAAIT010000002.1"/>
</dbReference>
<keyword evidence="1" id="KW-0472">Membrane</keyword>
<dbReference type="OrthoDB" id="5638166at2"/>